<dbReference type="PANTHER" id="PTHR43481">
    <property type="entry name" value="FRUCTOSE-1-PHOSPHATE PHOSPHATASE"/>
    <property type="match status" value="1"/>
</dbReference>
<dbReference type="InterPro" id="IPR036412">
    <property type="entry name" value="HAD-like_sf"/>
</dbReference>
<evidence type="ECO:0000313" key="2">
    <source>
        <dbReference type="Proteomes" id="UP000823641"/>
    </source>
</evidence>
<dbReference type="InterPro" id="IPR051806">
    <property type="entry name" value="HAD-like_SPP"/>
</dbReference>
<dbReference type="Gene3D" id="3.40.50.1000">
    <property type="entry name" value="HAD superfamily/HAD-like"/>
    <property type="match status" value="1"/>
</dbReference>
<dbReference type="Pfam" id="PF00702">
    <property type="entry name" value="Hydrolase"/>
    <property type="match status" value="1"/>
</dbReference>
<reference evidence="1" key="1">
    <citation type="submission" date="2020-10" db="EMBL/GenBank/DDBJ databases">
        <authorList>
            <person name="Gilroy R."/>
        </authorList>
    </citation>
    <scope>NUCLEOTIDE SEQUENCE</scope>
    <source>
        <strain evidence="1">G3-3990</strain>
    </source>
</reference>
<sequence>MKLEEAVESFLEKQSYPEFRPKAVFFDMDGVLYNSMPAHAKAWVEALKEEGVSFSEYQAYLNEGRTGHGTIDDVFLQQKGREATEVEKQRIYKRKSEIFDGFGEASAITGIDKVMDYIKQVGWQAYLVTGSGQPSLLDRLEHSFPGVFAQERMVTAFDVKYGKPHPEPYLMALKKSGLHPWEVFVVENAPLGVQSAKAAGLFVFAVNTGILHREDLYKAGADVVLDNMIELVSVMKTL</sequence>
<keyword evidence="1" id="KW-0378">Hydrolase</keyword>
<dbReference type="EMBL" id="JADIMG010000086">
    <property type="protein sequence ID" value="MBO8460473.1"/>
    <property type="molecule type" value="Genomic_DNA"/>
</dbReference>
<gene>
    <name evidence="1" type="ORF">IAA73_09100</name>
</gene>
<proteinExistence type="predicted"/>
<dbReference type="SFLD" id="SFLDG01135">
    <property type="entry name" value="C1.5.6:_HAD__Beta-PGM__Phospha"/>
    <property type="match status" value="1"/>
</dbReference>
<dbReference type="Proteomes" id="UP000823641">
    <property type="component" value="Unassembled WGS sequence"/>
</dbReference>
<reference evidence="1" key="2">
    <citation type="journal article" date="2021" name="PeerJ">
        <title>Extensive microbial diversity within the chicken gut microbiome revealed by metagenomics and culture.</title>
        <authorList>
            <person name="Gilroy R."/>
            <person name="Ravi A."/>
            <person name="Getino M."/>
            <person name="Pursley I."/>
            <person name="Horton D.L."/>
            <person name="Alikhan N.F."/>
            <person name="Baker D."/>
            <person name="Gharbi K."/>
            <person name="Hall N."/>
            <person name="Watson M."/>
            <person name="Adriaenssens E.M."/>
            <person name="Foster-Nyarko E."/>
            <person name="Jarju S."/>
            <person name="Secka A."/>
            <person name="Antonio M."/>
            <person name="Oren A."/>
            <person name="Chaudhuri R.R."/>
            <person name="La Ragione R."/>
            <person name="Hildebrand F."/>
            <person name="Pallen M.J."/>
        </authorList>
    </citation>
    <scope>NUCLEOTIDE SEQUENCE</scope>
    <source>
        <strain evidence="1">G3-3990</strain>
    </source>
</reference>
<dbReference type="SFLD" id="SFLDS00003">
    <property type="entry name" value="Haloacid_Dehalogenase"/>
    <property type="match status" value="1"/>
</dbReference>
<dbReference type="NCBIfam" id="TIGR01509">
    <property type="entry name" value="HAD-SF-IA-v3"/>
    <property type="match status" value="1"/>
</dbReference>
<dbReference type="InterPro" id="IPR006439">
    <property type="entry name" value="HAD-SF_hydro_IA"/>
</dbReference>
<dbReference type="GO" id="GO:0050308">
    <property type="term" value="F:sugar-phosphatase activity"/>
    <property type="evidence" value="ECO:0007669"/>
    <property type="project" value="TreeGrafter"/>
</dbReference>
<dbReference type="PANTHER" id="PTHR43481:SF4">
    <property type="entry name" value="GLYCEROL-1-PHOSPHATE PHOSPHOHYDROLASE 1-RELATED"/>
    <property type="match status" value="1"/>
</dbReference>
<comment type="caution">
    <text evidence="1">The sequence shown here is derived from an EMBL/GenBank/DDBJ whole genome shotgun (WGS) entry which is preliminary data.</text>
</comment>
<dbReference type="PRINTS" id="PR00413">
    <property type="entry name" value="HADHALOGNASE"/>
</dbReference>
<dbReference type="SFLD" id="SFLDG01129">
    <property type="entry name" value="C1.5:_HAD__Beta-PGM__Phosphata"/>
    <property type="match status" value="1"/>
</dbReference>
<accession>A0A9D9N518</accession>
<organism evidence="1 2">
    <name type="scientific">Candidatus Gallipaludibacter merdavium</name>
    <dbReference type="NCBI Taxonomy" id="2840839"/>
    <lineage>
        <taxon>Bacteria</taxon>
        <taxon>Pseudomonadati</taxon>
        <taxon>Bacteroidota</taxon>
        <taxon>Bacteroidia</taxon>
        <taxon>Bacteroidales</taxon>
        <taxon>Candidatus Gallipaludibacter</taxon>
    </lineage>
</organism>
<protein>
    <submittedName>
        <fullName evidence="1">HAD-IA family hydrolase</fullName>
    </submittedName>
</protein>
<evidence type="ECO:0000313" key="1">
    <source>
        <dbReference type="EMBL" id="MBO8460473.1"/>
    </source>
</evidence>
<name>A0A9D9N518_9BACT</name>
<dbReference type="InterPro" id="IPR023198">
    <property type="entry name" value="PGP-like_dom2"/>
</dbReference>
<dbReference type="AlphaFoldDB" id="A0A9D9N518"/>
<dbReference type="InterPro" id="IPR023214">
    <property type="entry name" value="HAD_sf"/>
</dbReference>
<dbReference type="Gene3D" id="1.10.150.240">
    <property type="entry name" value="Putative phosphatase, domain 2"/>
    <property type="match status" value="1"/>
</dbReference>
<dbReference type="SUPFAM" id="SSF56784">
    <property type="entry name" value="HAD-like"/>
    <property type="match status" value="1"/>
</dbReference>